<dbReference type="GO" id="GO:0005886">
    <property type="term" value="C:plasma membrane"/>
    <property type="evidence" value="ECO:0007669"/>
    <property type="project" value="UniProtKB-SubCell"/>
</dbReference>
<evidence type="ECO:0000256" key="3">
    <source>
        <dbReference type="ARBA" id="ARBA00022692"/>
    </source>
</evidence>
<evidence type="ECO:0000259" key="10">
    <source>
        <dbReference type="Pfam" id="PF13515"/>
    </source>
</evidence>
<feature type="transmembrane region" description="Helical" evidence="8">
    <location>
        <begin position="150"/>
        <end position="170"/>
    </location>
</feature>
<dbReference type="AlphaFoldDB" id="A0A4Z0BPS0"/>
<keyword evidence="3 8" id="KW-0812">Transmembrane</keyword>
<comment type="caution">
    <text evidence="11">The sequence shown here is derived from an EMBL/GenBank/DDBJ whole genome shotgun (WGS) entry which is preliminary data.</text>
</comment>
<dbReference type="Proteomes" id="UP000297839">
    <property type="component" value="Unassembled WGS sequence"/>
</dbReference>
<dbReference type="InterPro" id="IPR049453">
    <property type="entry name" value="Memb_transporter_dom"/>
</dbReference>
<proteinExistence type="inferred from homology"/>
<dbReference type="RefSeq" id="WP_135250239.1">
    <property type="nucleotide sequence ID" value="NZ_SMLK01000004.1"/>
</dbReference>
<evidence type="ECO:0000256" key="6">
    <source>
        <dbReference type="ARBA" id="ARBA00043993"/>
    </source>
</evidence>
<evidence type="ECO:0000256" key="7">
    <source>
        <dbReference type="SAM" id="MobiDB-lite"/>
    </source>
</evidence>
<organism evidence="11 12">
    <name type="scientific">Ramlibacter humi</name>
    <dbReference type="NCBI Taxonomy" id="2530451"/>
    <lineage>
        <taxon>Bacteria</taxon>
        <taxon>Pseudomonadati</taxon>
        <taxon>Pseudomonadota</taxon>
        <taxon>Betaproteobacteria</taxon>
        <taxon>Burkholderiales</taxon>
        <taxon>Comamonadaceae</taxon>
        <taxon>Ramlibacter</taxon>
    </lineage>
</organism>
<gene>
    <name evidence="11" type="ORF">EZ216_13165</name>
</gene>
<evidence type="ECO:0000259" key="9">
    <source>
        <dbReference type="Pfam" id="PF12805"/>
    </source>
</evidence>
<dbReference type="EMBL" id="SMLK01000004">
    <property type="protein sequence ID" value="TFZ00055.1"/>
    <property type="molecule type" value="Genomic_DNA"/>
</dbReference>
<dbReference type="OrthoDB" id="8670769at2"/>
<evidence type="ECO:0000256" key="1">
    <source>
        <dbReference type="ARBA" id="ARBA00004651"/>
    </source>
</evidence>
<reference evidence="11 12" key="1">
    <citation type="submission" date="2019-03" db="EMBL/GenBank/DDBJ databases">
        <title>Ramlibacter sp. 18x22-1, whole genome shotgun sequence.</title>
        <authorList>
            <person name="Zhang X."/>
            <person name="Feng G."/>
            <person name="Zhu H."/>
        </authorList>
    </citation>
    <scope>NUCLEOTIDE SEQUENCE [LARGE SCALE GENOMIC DNA]</scope>
    <source>
        <strain evidence="11 12">18x22-1</strain>
    </source>
</reference>
<feature type="domain" description="Integral membrane bound transporter" evidence="10">
    <location>
        <begin position="396"/>
        <end position="519"/>
    </location>
</feature>
<feature type="transmembrane region" description="Helical" evidence="8">
    <location>
        <begin position="12"/>
        <end position="32"/>
    </location>
</feature>
<dbReference type="Pfam" id="PF12805">
    <property type="entry name" value="FUSC-like"/>
    <property type="match status" value="1"/>
</dbReference>
<accession>A0A4Z0BPS0</accession>
<dbReference type="PANTHER" id="PTHR30509">
    <property type="entry name" value="P-HYDROXYBENZOIC ACID EFFLUX PUMP SUBUNIT-RELATED"/>
    <property type="match status" value="1"/>
</dbReference>
<dbReference type="PANTHER" id="PTHR30509:SF9">
    <property type="entry name" value="MULTIDRUG RESISTANCE PROTEIN MDTO"/>
    <property type="match status" value="1"/>
</dbReference>
<evidence type="ECO:0000256" key="2">
    <source>
        <dbReference type="ARBA" id="ARBA00022475"/>
    </source>
</evidence>
<evidence type="ECO:0000313" key="12">
    <source>
        <dbReference type="Proteomes" id="UP000297839"/>
    </source>
</evidence>
<keyword evidence="5 8" id="KW-0472">Membrane</keyword>
<keyword evidence="12" id="KW-1185">Reference proteome</keyword>
<feature type="compositionally biased region" description="Basic and acidic residues" evidence="7">
    <location>
        <begin position="653"/>
        <end position="662"/>
    </location>
</feature>
<sequence>MRLHDAPSALRRAARVLLSSYFTNGLATALGIPFAAAVVHALFGPQAAATATVAVIVATPPDQVAPRRGKLAQLLPAALLSIPVFFAVQAVRADAVFLTVVLVAVTFVSFLGGAWGRRGLPISIALMLAMVFSLAVPAQPGLHAEAMSTFHFALGIAIYLVYAVAVNAALNGTYRRLVLVDSLLLTSRLMRMQARQFKAQGGDAAFLAGLIKLQAGLADQLQVARNVLLESPGTRERQQRAAMLLQILDMRDHLAACILDLDTLKRDESQRPFLQSLGAEIDSLAHEVEALADALLLRRLPEPFERSPATPPEGSSLLARSVAGRVRHIHEEVERLVGLARREREPDVAFVRTAWQLFVSPAAWSWKPFTQLWQRDAPPLRHAIRAALAIGVGQAVALMLPWGTHDYWILLTITVVLRGSFAQTIERRNSRVAGTFLGCVIAAALLYANTPASVLLGTVTLAQALAHAFAVRRYLVTAVAATVLALLQAHQLNATVSPVFEIGERIGDTLIGVAIAWLFSYVLPSWERTQIPALVSRALGAQARHAREALALGQLTAVDNHTEAAWRLARREVYDSLSALAQATQRAVSEPRAVRPPLESLERVLALSYQLLAQLTAVKTMLLQRRDRLRIEDIRDSLGQAADHISLALGGREPGEPGRAVEEQPETPMALPDPFEQDLTPWLARRLQLAAGLARSLAAEAAQTGPVELDRP</sequence>
<dbReference type="InterPro" id="IPR032692">
    <property type="entry name" value="YccS_N"/>
</dbReference>
<feature type="transmembrane region" description="Helical" evidence="8">
    <location>
        <begin position="95"/>
        <end position="113"/>
    </location>
</feature>
<protein>
    <submittedName>
        <fullName evidence="11">FUSC family protein</fullName>
    </submittedName>
</protein>
<feature type="region of interest" description="Disordered" evidence="7">
    <location>
        <begin position="648"/>
        <end position="675"/>
    </location>
</feature>
<keyword evidence="2" id="KW-1003">Cell membrane</keyword>
<evidence type="ECO:0000256" key="5">
    <source>
        <dbReference type="ARBA" id="ARBA00023136"/>
    </source>
</evidence>
<feature type="domain" description="Integral membrane protein YccS N-terminal" evidence="9">
    <location>
        <begin position="86"/>
        <end position="301"/>
    </location>
</feature>
<evidence type="ECO:0000256" key="4">
    <source>
        <dbReference type="ARBA" id="ARBA00022989"/>
    </source>
</evidence>
<comment type="subcellular location">
    <subcellularLocation>
        <location evidence="1">Cell membrane</location>
        <topology evidence="1">Multi-pass membrane protein</topology>
    </subcellularLocation>
</comment>
<comment type="similarity">
    <text evidence="6">Belongs to the YccS/YhfK family.</text>
</comment>
<evidence type="ECO:0000256" key="8">
    <source>
        <dbReference type="SAM" id="Phobius"/>
    </source>
</evidence>
<name>A0A4Z0BPS0_9BURK</name>
<keyword evidence="4 8" id="KW-1133">Transmembrane helix</keyword>
<feature type="transmembrane region" description="Helical" evidence="8">
    <location>
        <begin position="120"/>
        <end position="138"/>
    </location>
</feature>
<feature type="transmembrane region" description="Helical" evidence="8">
    <location>
        <begin position="432"/>
        <end position="450"/>
    </location>
</feature>
<dbReference type="Pfam" id="PF13515">
    <property type="entry name" value="FUSC_2"/>
    <property type="match status" value="1"/>
</dbReference>
<evidence type="ECO:0000313" key="11">
    <source>
        <dbReference type="EMBL" id="TFZ00055.1"/>
    </source>
</evidence>